<protein>
    <submittedName>
        <fullName evidence="2">(spotted green pufferfish) hypothetical protein</fullName>
    </submittedName>
</protein>
<keyword evidence="1" id="KW-0812">Transmembrane</keyword>
<dbReference type="EMBL" id="CAAE01014593">
    <property type="protein sequence ID" value="CAG00197.1"/>
    <property type="molecule type" value="Genomic_DNA"/>
</dbReference>
<keyword evidence="1" id="KW-1133">Transmembrane helix</keyword>
<reference evidence="2" key="2">
    <citation type="submission" date="2004-02" db="EMBL/GenBank/DDBJ databases">
        <authorList>
            <consortium name="Genoscope"/>
            <consortium name="Whitehead Institute Centre for Genome Research"/>
        </authorList>
    </citation>
    <scope>NUCLEOTIDE SEQUENCE</scope>
</reference>
<reference evidence="2" key="1">
    <citation type="journal article" date="2004" name="Nature">
        <title>Genome duplication in the teleost fish Tetraodon nigroviridis reveals the early vertebrate proto-karyotype.</title>
        <authorList>
            <person name="Jaillon O."/>
            <person name="Aury J.-M."/>
            <person name="Brunet F."/>
            <person name="Petit J.-L."/>
            <person name="Stange-Thomann N."/>
            <person name="Mauceli E."/>
            <person name="Bouneau L."/>
            <person name="Fischer C."/>
            <person name="Ozouf-Costaz C."/>
            <person name="Bernot A."/>
            <person name="Nicaud S."/>
            <person name="Jaffe D."/>
            <person name="Fisher S."/>
            <person name="Lutfalla G."/>
            <person name="Dossat C."/>
            <person name="Segurens B."/>
            <person name="Dasilva C."/>
            <person name="Salanoubat M."/>
            <person name="Levy M."/>
            <person name="Boudet N."/>
            <person name="Castellano S."/>
            <person name="Anthouard V."/>
            <person name="Jubin C."/>
            <person name="Castelli V."/>
            <person name="Katinka M."/>
            <person name="Vacherie B."/>
            <person name="Biemont C."/>
            <person name="Skalli Z."/>
            <person name="Cattolico L."/>
            <person name="Poulain J."/>
            <person name="De Berardinis V."/>
            <person name="Cruaud C."/>
            <person name="Duprat S."/>
            <person name="Brottier P."/>
            <person name="Coutanceau J.-P."/>
            <person name="Gouzy J."/>
            <person name="Parra G."/>
            <person name="Lardier G."/>
            <person name="Chapple C."/>
            <person name="McKernan K.J."/>
            <person name="McEwan P."/>
            <person name="Bosak S."/>
            <person name="Kellis M."/>
            <person name="Volff J.-N."/>
            <person name="Guigo R."/>
            <person name="Zody M.C."/>
            <person name="Mesirov J."/>
            <person name="Lindblad-Toh K."/>
            <person name="Birren B."/>
            <person name="Nusbaum C."/>
            <person name="Kahn D."/>
            <person name="Robinson-Rechavi M."/>
            <person name="Laudet V."/>
            <person name="Schachter V."/>
            <person name="Quetier F."/>
            <person name="Saurin W."/>
            <person name="Scarpelli C."/>
            <person name="Wincker P."/>
            <person name="Lander E.S."/>
            <person name="Weissenbach J."/>
            <person name="Roest Crollius H."/>
        </authorList>
    </citation>
    <scope>NUCLEOTIDE SEQUENCE [LARGE SCALE GENOMIC DNA]</scope>
</reference>
<name>Q4SGN5_TETNG</name>
<evidence type="ECO:0000313" key="2">
    <source>
        <dbReference type="EMBL" id="CAG00197.1"/>
    </source>
</evidence>
<keyword evidence="1" id="KW-0472">Membrane</keyword>
<dbReference type="KEGG" id="tng:GSTEN00018550G001"/>
<organism evidence="2">
    <name type="scientific">Tetraodon nigroviridis</name>
    <name type="common">Spotted green pufferfish</name>
    <name type="synonym">Chelonodon nigroviridis</name>
    <dbReference type="NCBI Taxonomy" id="99883"/>
    <lineage>
        <taxon>Eukaryota</taxon>
        <taxon>Metazoa</taxon>
        <taxon>Chordata</taxon>
        <taxon>Craniata</taxon>
        <taxon>Vertebrata</taxon>
        <taxon>Euteleostomi</taxon>
        <taxon>Actinopterygii</taxon>
        <taxon>Neopterygii</taxon>
        <taxon>Teleostei</taxon>
        <taxon>Neoteleostei</taxon>
        <taxon>Acanthomorphata</taxon>
        <taxon>Eupercaria</taxon>
        <taxon>Tetraodontiformes</taxon>
        <taxon>Tetradontoidea</taxon>
        <taxon>Tetraodontidae</taxon>
        <taxon>Tetraodon</taxon>
    </lineage>
</organism>
<evidence type="ECO:0000256" key="1">
    <source>
        <dbReference type="SAM" id="Phobius"/>
    </source>
</evidence>
<gene>
    <name evidence="2" type="ORF">GSTENG00018550001</name>
</gene>
<comment type="caution">
    <text evidence="2">The sequence shown here is derived from an EMBL/GenBank/DDBJ whole genome shotgun (WGS) entry which is preliminary data.</text>
</comment>
<sequence length="153" mass="17143">MGQRCHGGHKRVGRCREAGLGGHSGRSQGGLTVPVIRSDWFSTERCSASPSVCWQQTLDFVSQVGITQFPQLPLIKTQILHRHKELAGRLTVHCWGCKCQSNERAAMERAWERHLRCMLLPCCLSLGACSFWSNWICLCYLILSLTCLPSSLL</sequence>
<feature type="transmembrane region" description="Helical" evidence="1">
    <location>
        <begin position="117"/>
        <end position="143"/>
    </location>
</feature>
<proteinExistence type="predicted"/>
<dbReference type="AlphaFoldDB" id="Q4SGN5"/>
<accession>Q4SGN5</accession>